<evidence type="ECO:0000313" key="8">
    <source>
        <dbReference type="EMBL" id="MDG0810201.1"/>
    </source>
</evidence>
<sequence>MQAPIQAADARRQAGPATAEETLPIWRNRSFMRLLTGYTASVFGDSFNGIAISLWVLQTTGSAQRMAAVQICYLSVGFLFGSFAGTIADRIDRRRLMLFSELSRSAIAAILAVSLFVFHAPFPTLLVLASLSMFCSLLLSPAFHASTTAIVGPARVQQAASAIHIADNAARISGLAVAGVVVSSFGGLTAILTTAATFLFSAICTLFTRGFPPIARSAAETRPSFLQDWRGGIDYIRQDALVRSIVFLAPLLSAFFLSAIMLVQVIAIGQWKANPVEFGLLEMCIPLGYLAGAGIILSLGKRMGRRGRLVFAGLIPLGPLYAAVSFISSPLLALPLILLGGLLFAFCSMMIQIILKSEVRGELQGRIYGTLGAITSVAPTLSLAAVSMLADRWGAGRVLVVLGALLLALGIVAAALLKPIRHYR</sequence>
<dbReference type="InterPro" id="IPR010290">
    <property type="entry name" value="TM_effector"/>
</dbReference>
<dbReference type="EMBL" id="JAPDIA010000003">
    <property type="protein sequence ID" value="MDG0810201.1"/>
    <property type="molecule type" value="Genomic_DNA"/>
</dbReference>
<comment type="caution">
    <text evidence="8">The sequence shown here is derived from an EMBL/GenBank/DDBJ whole genome shotgun (WGS) entry which is preliminary data.</text>
</comment>
<feature type="transmembrane region" description="Helical" evidence="7">
    <location>
        <begin position="367"/>
        <end position="390"/>
    </location>
</feature>
<feature type="transmembrane region" description="Helical" evidence="7">
    <location>
        <begin position="185"/>
        <end position="207"/>
    </location>
</feature>
<reference evidence="8" key="1">
    <citation type="submission" date="2022-10" db="EMBL/GenBank/DDBJ databases">
        <title>Comparative genomic analysis of Cohnella hashimotonis sp. nov., isolated from the International Space Station.</title>
        <authorList>
            <person name="Simpson A."/>
            <person name="Venkateswaran K."/>
        </authorList>
    </citation>
    <scope>NUCLEOTIDE SEQUENCE</scope>
    <source>
        <strain evidence="8">DSM 28161</strain>
    </source>
</reference>
<evidence type="ECO:0000256" key="1">
    <source>
        <dbReference type="ARBA" id="ARBA00004651"/>
    </source>
</evidence>
<dbReference type="Pfam" id="PF05977">
    <property type="entry name" value="MFS_3"/>
    <property type="match status" value="1"/>
</dbReference>
<dbReference type="RefSeq" id="WP_277531898.1">
    <property type="nucleotide sequence ID" value="NZ_JAPDIA010000003.1"/>
</dbReference>
<name>A0A9X4KS84_9BACL</name>
<keyword evidence="3" id="KW-1003">Cell membrane</keyword>
<evidence type="ECO:0000256" key="6">
    <source>
        <dbReference type="ARBA" id="ARBA00023136"/>
    </source>
</evidence>
<dbReference type="InterPro" id="IPR036259">
    <property type="entry name" value="MFS_trans_sf"/>
</dbReference>
<feature type="transmembrane region" description="Helical" evidence="7">
    <location>
        <begin position="35"/>
        <end position="56"/>
    </location>
</feature>
<feature type="transmembrane region" description="Helical" evidence="7">
    <location>
        <begin position="333"/>
        <end position="355"/>
    </location>
</feature>
<keyword evidence="4 7" id="KW-0812">Transmembrane</keyword>
<evidence type="ECO:0000256" key="7">
    <source>
        <dbReference type="SAM" id="Phobius"/>
    </source>
</evidence>
<gene>
    <name evidence="8" type="ORF">OMP40_13240</name>
</gene>
<organism evidence="8 9">
    <name type="scientific">Cohnella rhizosphaerae</name>
    <dbReference type="NCBI Taxonomy" id="1457232"/>
    <lineage>
        <taxon>Bacteria</taxon>
        <taxon>Bacillati</taxon>
        <taxon>Bacillota</taxon>
        <taxon>Bacilli</taxon>
        <taxon>Bacillales</taxon>
        <taxon>Paenibacillaceae</taxon>
        <taxon>Cohnella</taxon>
    </lineage>
</organism>
<dbReference type="PANTHER" id="PTHR23513">
    <property type="entry name" value="INTEGRAL MEMBRANE EFFLUX PROTEIN-RELATED"/>
    <property type="match status" value="1"/>
</dbReference>
<dbReference type="PANTHER" id="PTHR23513:SF11">
    <property type="entry name" value="STAPHYLOFERRIN A TRANSPORTER"/>
    <property type="match status" value="1"/>
</dbReference>
<proteinExistence type="predicted"/>
<evidence type="ECO:0000256" key="5">
    <source>
        <dbReference type="ARBA" id="ARBA00022989"/>
    </source>
</evidence>
<feature type="transmembrane region" description="Helical" evidence="7">
    <location>
        <begin position="309"/>
        <end position="327"/>
    </location>
</feature>
<keyword evidence="9" id="KW-1185">Reference proteome</keyword>
<feature type="transmembrane region" description="Helical" evidence="7">
    <location>
        <begin position="245"/>
        <end position="266"/>
    </location>
</feature>
<dbReference type="GO" id="GO:0005886">
    <property type="term" value="C:plasma membrane"/>
    <property type="evidence" value="ECO:0007669"/>
    <property type="project" value="UniProtKB-SubCell"/>
</dbReference>
<dbReference type="Gene3D" id="1.20.1250.20">
    <property type="entry name" value="MFS general substrate transporter like domains"/>
    <property type="match status" value="2"/>
</dbReference>
<feature type="transmembrane region" description="Helical" evidence="7">
    <location>
        <begin position="68"/>
        <end position="88"/>
    </location>
</feature>
<dbReference type="SUPFAM" id="SSF103473">
    <property type="entry name" value="MFS general substrate transporter"/>
    <property type="match status" value="1"/>
</dbReference>
<feature type="transmembrane region" description="Helical" evidence="7">
    <location>
        <begin position="396"/>
        <end position="417"/>
    </location>
</feature>
<keyword evidence="5 7" id="KW-1133">Transmembrane helix</keyword>
<dbReference type="Proteomes" id="UP001153404">
    <property type="component" value="Unassembled WGS sequence"/>
</dbReference>
<evidence type="ECO:0000256" key="4">
    <source>
        <dbReference type="ARBA" id="ARBA00022692"/>
    </source>
</evidence>
<dbReference type="AlphaFoldDB" id="A0A9X4KS84"/>
<evidence type="ECO:0000256" key="2">
    <source>
        <dbReference type="ARBA" id="ARBA00022448"/>
    </source>
</evidence>
<dbReference type="CDD" id="cd06173">
    <property type="entry name" value="MFS_MefA_like"/>
    <property type="match status" value="1"/>
</dbReference>
<accession>A0A9X4KS84</accession>
<evidence type="ECO:0000256" key="3">
    <source>
        <dbReference type="ARBA" id="ARBA00022475"/>
    </source>
</evidence>
<protein>
    <submittedName>
        <fullName evidence="8">MFS transporter</fullName>
    </submittedName>
</protein>
<feature type="transmembrane region" description="Helical" evidence="7">
    <location>
        <begin position="278"/>
        <end position="297"/>
    </location>
</feature>
<comment type="subcellular location">
    <subcellularLocation>
        <location evidence="1">Cell membrane</location>
        <topology evidence="1">Multi-pass membrane protein</topology>
    </subcellularLocation>
</comment>
<evidence type="ECO:0000313" key="9">
    <source>
        <dbReference type="Proteomes" id="UP001153404"/>
    </source>
</evidence>
<keyword evidence="6 7" id="KW-0472">Membrane</keyword>
<feature type="transmembrane region" description="Helical" evidence="7">
    <location>
        <begin position="109"/>
        <end position="139"/>
    </location>
</feature>
<keyword evidence="2" id="KW-0813">Transport</keyword>